<dbReference type="RefSeq" id="WP_345082576.1">
    <property type="nucleotide sequence ID" value="NZ_BAABFA010000011.1"/>
</dbReference>
<evidence type="ECO:0000256" key="9">
    <source>
        <dbReference type="ARBA" id="ARBA00022842"/>
    </source>
</evidence>
<sequence>MKHTYTLSNIDEAAAALWRECRSYPVITLSGGLGAGKTTLVSHLCHTLGITDAVSSPTFALVNEYRLQLEGKELPVFHMDWYRLKNVDEAIDAGMEDHLEQARSGDAICIVEWPEKAARLLRPPYAAVTIDILGDEERELSIQLVDHP</sequence>
<dbReference type="InterPro" id="IPR003442">
    <property type="entry name" value="T6A_TsaE"/>
</dbReference>
<keyword evidence="12" id="KW-1185">Reference proteome</keyword>
<organism evidence="11 12">
    <name type="scientific">Nemorincola caseinilytica</name>
    <dbReference type="NCBI Taxonomy" id="2054315"/>
    <lineage>
        <taxon>Bacteria</taxon>
        <taxon>Pseudomonadati</taxon>
        <taxon>Bacteroidota</taxon>
        <taxon>Chitinophagia</taxon>
        <taxon>Chitinophagales</taxon>
        <taxon>Chitinophagaceae</taxon>
        <taxon>Nemorincola</taxon>
    </lineage>
</organism>
<dbReference type="Proteomes" id="UP001500067">
    <property type="component" value="Unassembled WGS sequence"/>
</dbReference>
<keyword evidence="6" id="KW-0479">Metal-binding</keyword>
<dbReference type="EMBL" id="BAABFA010000011">
    <property type="protein sequence ID" value="GAA4466344.1"/>
    <property type="molecule type" value="Genomic_DNA"/>
</dbReference>
<evidence type="ECO:0000256" key="10">
    <source>
        <dbReference type="ARBA" id="ARBA00032441"/>
    </source>
</evidence>
<dbReference type="Pfam" id="PF02367">
    <property type="entry name" value="TsaE"/>
    <property type="match status" value="1"/>
</dbReference>
<comment type="similarity">
    <text evidence="2">Belongs to the TsaE family.</text>
</comment>
<keyword evidence="8" id="KW-0067">ATP-binding</keyword>
<comment type="subcellular location">
    <subcellularLocation>
        <location evidence="1">Cytoplasm</location>
    </subcellularLocation>
</comment>
<protein>
    <recommendedName>
        <fullName evidence="3">tRNA threonylcarbamoyladenosine biosynthesis protein TsaE</fullName>
    </recommendedName>
    <alternativeName>
        <fullName evidence="10">t(6)A37 threonylcarbamoyladenosine biosynthesis protein TsaE</fullName>
    </alternativeName>
</protein>
<evidence type="ECO:0000313" key="12">
    <source>
        <dbReference type="Proteomes" id="UP001500067"/>
    </source>
</evidence>
<name>A0ABP8NID9_9BACT</name>
<keyword evidence="9" id="KW-0460">Magnesium</keyword>
<dbReference type="SUPFAM" id="SSF52540">
    <property type="entry name" value="P-loop containing nucleoside triphosphate hydrolases"/>
    <property type="match status" value="1"/>
</dbReference>
<dbReference type="InterPro" id="IPR027417">
    <property type="entry name" value="P-loop_NTPase"/>
</dbReference>
<dbReference type="Gene3D" id="3.40.50.300">
    <property type="entry name" value="P-loop containing nucleotide triphosphate hydrolases"/>
    <property type="match status" value="1"/>
</dbReference>
<evidence type="ECO:0000313" key="11">
    <source>
        <dbReference type="EMBL" id="GAA4466344.1"/>
    </source>
</evidence>
<dbReference type="PANTHER" id="PTHR33540:SF2">
    <property type="entry name" value="TRNA THREONYLCARBAMOYLADENOSINE BIOSYNTHESIS PROTEIN TSAE"/>
    <property type="match status" value="1"/>
</dbReference>
<evidence type="ECO:0000256" key="1">
    <source>
        <dbReference type="ARBA" id="ARBA00004496"/>
    </source>
</evidence>
<evidence type="ECO:0000256" key="2">
    <source>
        <dbReference type="ARBA" id="ARBA00007599"/>
    </source>
</evidence>
<proteinExistence type="inferred from homology"/>
<evidence type="ECO:0000256" key="6">
    <source>
        <dbReference type="ARBA" id="ARBA00022723"/>
    </source>
</evidence>
<accession>A0ABP8NID9</accession>
<evidence type="ECO:0000256" key="3">
    <source>
        <dbReference type="ARBA" id="ARBA00019010"/>
    </source>
</evidence>
<comment type="caution">
    <text evidence="11">The sequence shown here is derived from an EMBL/GenBank/DDBJ whole genome shotgun (WGS) entry which is preliminary data.</text>
</comment>
<dbReference type="NCBIfam" id="TIGR00150">
    <property type="entry name" value="T6A_YjeE"/>
    <property type="match status" value="1"/>
</dbReference>
<dbReference type="PANTHER" id="PTHR33540">
    <property type="entry name" value="TRNA THREONYLCARBAMOYLADENOSINE BIOSYNTHESIS PROTEIN TSAE"/>
    <property type="match status" value="1"/>
</dbReference>
<keyword evidence="4" id="KW-0963">Cytoplasm</keyword>
<keyword evidence="5" id="KW-0819">tRNA processing</keyword>
<evidence type="ECO:0000256" key="7">
    <source>
        <dbReference type="ARBA" id="ARBA00022741"/>
    </source>
</evidence>
<keyword evidence="7" id="KW-0547">Nucleotide-binding</keyword>
<gene>
    <name evidence="11" type="primary">tsaE</name>
    <name evidence="11" type="ORF">GCM10023093_20350</name>
</gene>
<evidence type="ECO:0000256" key="4">
    <source>
        <dbReference type="ARBA" id="ARBA00022490"/>
    </source>
</evidence>
<evidence type="ECO:0000256" key="5">
    <source>
        <dbReference type="ARBA" id="ARBA00022694"/>
    </source>
</evidence>
<evidence type="ECO:0000256" key="8">
    <source>
        <dbReference type="ARBA" id="ARBA00022840"/>
    </source>
</evidence>
<reference evidence="12" key="1">
    <citation type="journal article" date="2019" name="Int. J. Syst. Evol. Microbiol.">
        <title>The Global Catalogue of Microorganisms (GCM) 10K type strain sequencing project: providing services to taxonomists for standard genome sequencing and annotation.</title>
        <authorList>
            <consortium name="The Broad Institute Genomics Platform"/>
            <consortium name="The Broad Institute Genome Sequencing Center for Infectious Disease"/>
            <person name="Wu L."/>
            <person name="Ma J."/>
        </authorList>
    </citation>
    <scope>NUCLEOTIDE SEQUENCE [LARGE SCALE GENOMIC DNA]</scope>
    <source>
        <strain evidence="12">JCM 32105</strain>
    </source>
</reference>